<dbReference type="EMBL" id="KL198018">
    <property type="protein sequence ID" value="KDQ19863.1"/>
    <property type="molecule type" value="Genomic_DNA"/>
</dbReference>
<proteinExistence type="predicted"/>
<keyword evidence="3" id="KW-1185">Reference proteome</keyword>
<reference evidence="3" key="1">
    <citation type="journal article" date="2014" name="Proc. Natl. Acad. Sci. U.S.A.">
        <title>Extensive sampling of basidiomycete genomes demonstrates inadequacy of the white-rot/brown-rot paradigm for wood decay fungi.</title>
        <authorList>
            <person name="Riley R."/>
            <person name="Salamov A.A."/>
            <person name="Brown D.W."/>
            <person name="Nagy L.G."/>
            <person name="Floudas D."/>
            <person name="Held B.W."/>
            <person name="Levasseur A."/>
            <person name="Lombard V."/>
            <person name="Morin E."/>
            <person name="Otillar R."/>
            <person name="Lindquist E.A."/>
            <person name="Sun H."/>
            <person name="LaButti K.M."/>
            <person name="Schmutz J."/>
            <person name="Jabbour D."/>
            <person name="Luo H."/>
            <person name="Baker S.E."/>
            <person name="Pisabarro A.G."/>
            <person name="Walton J.D."/>
            <person name="Blanchette R.A."/>
            <person name="Henrissat B."/>
            <person name="Martin F."/>
            <person name="Cullen D."/>
            <person name="Hibbett D.S."/>
            <person name="Grigoriev I.V."/>
        </authorList>
    </citation>
    <scope>NUCLEOTIDE SEQUENCE [LARGE SCALE GENOMIC DNA]</scope>
    <source>
        <strain evidence="3">FD-172 SS1</strain>
    </source>
</reference>
<dbReference type="AlphaFoldDB" id="A0A067MVW3"/>
<dbReference type="Proteomes" id="UP000027195">
    <property type="component" value="Unassembled WGS sequence"/>
</dbReference>
<accession>A0A067MVW3</accession>
<feature type="region of interest" description="Disordered" evidence="1">
    <location>
        <begin position="54"/>
        <end position="106"/>
    </location>
</feature>
<organism evidence="2 3">
    <name type="scientific">Botryobasidium botryosum (strain FD-172 SS1)</name>
    <dbReference type="NCBI Taxonomy" id="930990"/>
    <lineage>
        <taxon>Eukaryota</taxon>
        <taxon>Fungi</taxon>
        <taxon>Dikarya</taxon>
        <taxon>Basidiomycota</taxon>
        <taxon>Agaricomycotina</taxon>
        <taxon>Agaricomycetes</taxon>
        <taxon>Cantharellales</taxon>
        <taxon>Botryobasidiaceae</taxon>
        <taxon>Botryobasidium</taxon>
    </lineage>
</organism>
<feature type="compositionally biased region" description="Low complexity" evidence="1">
    <location>
        <begin position="194"/>
        <end position="204"/>
    </location>
</feature>
<feature type="compositionally biased region" description="Basic and acidic residues" evidence="1">
    <location>
        <begin position="59"/>
        <end position="101"/>
    </location>
</feature>
<evidence type="ECO:0000256" key="1">
    <source>
        <dbReference type="SAM" id="MobiDB-lite"/>
    </source>
</evidence>
<protein>
    <submittedName>
        <fullName evidence="2">Uncharacterized protein</fullName>
    </submittedName>
</protein>
<feature type="compositionally biased region" description="Polar residues" evidence="1">
    <location>
        <begin position="11"/>
        <end position="28"/>
    </location>
</feature>
<name>A0A067MVW3_BOTB1</name>
<dbReference type="InParanoid" id="A0A067MVW3"/>
<evidence type="ECO:0000313" key="2">
    <source>
        <dbReference type="EMBL" id="KDQ19863.1"/>
    </source>
</evidence>
<sequence>MVSHRAPQFPRTPTSPTDSEASYHTALSSPAPGRMLDHLFTQVGDHIEHVLSAIPRASPKIDPRVPPRTTPEDVFKSRGAPRRPDLVPRRNPSREEKEKDSPVSTRAPAAARLVFLDQNVLPAMKAVDDRLVVKTVFFLQTGDLLNLASHYRPARNVQPREPYKAPAIPSLILSPPTPCKDDPFRESWVESSSSCSSLTPPLSSHNVPPPSWTTHMEGPAAPAPRSPSLLRRVLSRNTLRPCAIRA</sequence>
<feature type="region of interest" description="Disordered" evidence="1">
    <location>
        <begin position="194"/>
        <end position="227"/>
    </location>
</feature>
<dbReference type="HOGENOM" id="CLU_1049685_0_0_1"/>
<evidence type="ECO:0000313" key="3">
    <source>
        <dbReference type="Proteomes" id="UP000027195"/>
    </source>
</evidence>
<feature type="region of interest" description="Disordered" evidence="1">
    <location>
        <begin position="1"/>
        <end position="31"/>
    </location>
</feature>
<gene>
    <name evidence="2" type="ORF">BOTBODRAFT_142545</name>
</gene>